<dbReference type="CDD" id="cd03808">
    <property type="entry name" value="GT4_CapM-like"/>
    <property type="match status" value="1"/>
</dbReference>
<dbReference type="EMBL" id="OBQF01000007">
    <property type="protein sequence ID" value="SOC44707.1"/>
    <property type="molecule type" value="Genomic_DNA"/>
</dbReference>
<dbReference type="RefSeq" id="WP_097042529.1">
    <property type="nucleotide sequence ID" value="NZ_OBQF01000007.1"/>
</dbReference>
<dbReference type="PANTHER" id="PTHR45947:SF3">
    <property type="entry name" value="SULFOQUINOVOSYL TRANSFERASE SQD2"/>
    <property type="match status" value="1"/>
</dbReference>
<dbReference type="OrthoDB" id="9806653at2"/>
<dbReference type="Proteomes" id="UP000219412">
    <property type="component" value="Unassembled WGS sequence"/>
</dbReference>
<dbReference type="GO" id="GO:0016758">
    <property type="term" value="F:hexosyltransferase activity"/>
    <property type="evidence" value="ECO:0007669"/>
    <property type="project" value="TreeGrafter"/>
</dbReference>
<reference evidence="4" key="1">
    <citation type="submission" date="2017-08" db="EMBL/GenBank/DDBJ databases">
        <authorList>
            <person name="Varghese N."/>
            <person name="Submissions S."/>
        </authorList>
    </citation>
    <scope>NUCLEOTIDE SEQUENCE [LARGE SCALE GENOMIC DNA]</scope>
    <source>
        <strain evidence="4">DSM 23173</strain>
    </source>
</reference>
<dbReference type="InterPro" id="IPR001296">
    <property type="entry name" value="Glyco_trans_1"/>
</dbReference>
<evidence type="ECO:0000313" key="3">
    <source>
        <dbReference type="EMBL" id="SOC44707.1"/>
    </source>
</evidence>
<accession>A0A285USP0</accession>
<protein>
    <submittedName>
        <fullName evidence="3">Glycosyltransferase involved in cell wall bisynthesis</fullName>
    </submittedName>
</protein>
<dbReference type="Gene3D" id="3.40.50.2000">
    <property type="entry name" value="Glycogen Phosphorylase B"/>
    <property type="match status" value="2"/>
</dbReference>
<dbReference type="InterPro" id="IPR028098">
    <property type="entry name" value="Glyco_trans_4-like_N"/>
</dbReference>
<keyword evidence="3" id="KW-0808">Transferase</keyword>
<evidence type="ECO:0000259" key="2">
    <source>
        <dbReference type="Pfam" id="PF13579"/>
    </source>
</evidence>
<dbReference type="AlphaFoldDB" id="A0A285USP0"/>
<dbReference type="Pfam" id="PF00534">
    <property type="entry name" value="Glycos_transf_1"/>
    <property type="match status" value="1"/>
</dbReference>
<feature type="domain" description="Glycosyl transferase family 1" evidence="1">
    <location>
        <begin position="193"/>
        <end position="355"/>
    </location>
</feature>
<dbReference type="Pfam" id="PF13579">
    <property type="entry name" value="Glyco_trans_4_4"/>
    <property type="match status" value="1"/>
</dbReference>
<evidence type="ECO:0000259" key="1">
    <source>
        <dbReference type="Pfam" id="PF00534"/>
    </source>
</evidence>
<gene>
    <name evidence="3" type="ORF">SAMN05878391_2443</name>
</gene>
<dbReference type="PANTHER" id="PTHR45947">
    <property type="entry name" value="SULFOQUINOVOSYL TRANSFERASE SQD2"/>
    <property type="match status" value="1"/>
</dbReference>
<proteinExistence type="predicted"/>
<name>A0A285USP0_9STAP</name>
<organism evidence="3 4">
    <name type="scientific">Salinicoccus kekensis</name>
    <dbReference type="NCBI Taxonomy" id="714307"/>
    <lineage>
        <taxon>Bacteria</taxon>
        <taxon>Bacillati</taxon>
        <taxon>Bacillota</taxon>
        <taxon>Bacilli</taxon>
        <taxon>Bacillales</taxon>
        <taxon>Staphylococcaceae</taxon>
        <taxon>Salinicoccus</taxon>
    </lineage>
</organism>
<sequence length="382" mass="43319">MSSTNRTEVIHLVTVPKSLVLLRGQIKYLIKRGYKASILTSDGKELDNYNETKRIYRIDMNREISLKKDFLSLSNIIGLFKEKKPLIVNSGTPKAGLLGITAAFLTGVPIRIYTMRGLKLQTSKGFKYSILWLMEKVCCTLATDVLCISPSIRQEMIDLKLAKKDKTVVLGNGSSNGINLNDFPSTLNKSSIRIKNYDENKFTLGYIGRIVRDKGIDDIIDVFNHLRNQGIDCQLVLVGSIEDGDPITLESYNAILNDENIIYLEHVENTSKYYYLIDVFLFLTAREGFGNVSIEAQAAKTPVITYNVTGARDTVINNETGFIVEKGDLNDVIEKTLYLYNNTHVQQKMGEKGRKYVKENFSNELIWESMDQFYEKKISNIK</sequence>
<evidence type="ECO:0000313" key="4">
    <source>
        <dbReference type="Proteomes" id="UP000219412"/>
    </source>
</evidence>
<keyword evidence="4" id="KW-1185">Reference proteome</keyword>
<feature type="domain" description="Glycosyltransferase subfamily 4-like N-terminal" evidence="2">
    <location>
        <begin position="23"/>
        <end position="173"/>
    </location>
</feature>
<dbReference type="InterPro" id="IPR050194">
    <property type="entry name" value="Glycosyltransferase_grp1"/>
</dbReference>
<dbReference type="SUPFAM" id="SSF53756">
    <property type="entry name" value="UDP-Glycosyltransferase/glycogen phosphorylase"/>
    <property type="match status" value="1"/>
</dbReference>